<protein>
    <recommendedName>
        <fullName evidence="1">Transcription factor zinc-finger domain-containing protein</fullName>
    </recommendedName>
</protein>
<accession>A0A832WS57</accession>
<reference evidence="2" key="1">
    <citation type="journal article" date="2020" name="bioRxiv">
        <title>A rank-normalized archaeal taxonomy based on genome phylogeny resolves widespread incomplete and uneven classifications.</title>
        <authorList>
            <person name="Rinke C."/>
            <person name="Chuvochina M."/>
            <person name="Mussig A.J."/>
            <person name="Chaumeil P.-A."/>
            <person name="Waite D.W."/>
            <person name="Whitman W.B."/>
            <person name="Parks D.H."/>
            <person name="Hugenholtz P."/>
        </authorList>
    </citation>
    <scope>NUCLEOTIDE SEQUENCE</scope>
    <source>
        <strain evidence="2">UBA8853</strain>
    </source>
</reference>
<proteinExistence type="predicted"/>
<dbReference type="Gene3D" id="2.20.28.30">
    <property type="entry name" value="RNA polymerase ii, chain L"/>
    <property type="match status" value="1"/>
</dbReference>
<organism evidence="2 3">
    <name type="scientific">Methanopyrus kandleri</name>
    <dbReference type="NCBI Taxonomy" id="2320"/>
    <lineage>
        <taxon>Archaea</taxon>
        <taxon>Methanobacteriati</taxon>
        <taxon>Methanobacteriota</taxon>
        <taxon>Methanomada group</taxon>
        <taxon>Methanopyri</taxon>
        <taxon>Methanopyrales</taxon>
        <taxon>Methanopyraceae</taxon>
        <taxon>Methanopyrus</taxon>
    </lineage>
</organism>
<gene>
    <name evidence="2" type="ORF">HA336_05965</name>
</gene>
<dbReference type="AlphaFoldDB" id="A0A832WS57"/>
<evidence type="ECO:0000259" key="1">
    <source>
        <dbReference type="Pfam" id="PF13453"/>
    </source>
</evidence>
<dbReference type="GeneID" id="1477402"/>
<evidence type="ECO:0000313" key="2">
    <source>
        <dbReference type="EMBL" id="HII70761.1"/>
    </source>
</evidence>
<evidence type="ECO:0000313" key="3">
    <source>
        <dbReference type="Proteomes" id="UP000619545"/>
    </source>
</evidence>
<sequence>MKCPECGTEMRSELRDDGVELLRCPECGKEIKRVPSYREFGLKCPNFFEMTVPEWDEEVLGKEVVVVVKYRSPDGYRRRKIRGKAVRIDNRGNLVIRREDGFEVSLYPQVVENIKVLE</sequence>
<dbReference type="RefSeq" id="WP_011018471.1">
    <property type="nucleotide sequence ID" value="NZ_DUJS01000004.1"/>
</dbReference>
<name>A0A832WS57_9EURY</name>
<feature type="domain" description="Transcription factor zinc-finger" evidence="1">
    <location>
        <begin position="2"/>
        <end position="28"/>
    </location>
</feature>
<dbReference type="EMBL" id="DUJS01000004">
    <property type="protein sequence ID" value="HII70761.1"/>
    <property type="molecule type" value="Genomic_DNA"/>
</dbReference>
<comment type="caution">
    <text evidence="2">The sequence shown here is derived from an EMBL/GenBank/DDBJ whole genome shotgun (WGS) entry which is preliminary data.</text>
</comment>
<dbReference type="Proteomes" id="UP000619545">
    <property type="component" value="Unassembled WGS sequence"/>
</dbReference>
<dbReference type="InterPro" id="IPR027392">
    <property type="entry name" value="TF_Znf"/>
</dbReference>
<dbReference type="Pfam" id="PF13453">
    <property type="entry name" value="Zn_ribbon_TFIIB"/>
    <property type="match status" value="1"/>
</dbReference>